<dbReference type="Proteomes" id="UP001345013">
    <property type="component" value="Unassembled WGS sequence"/>
</dbReference>
<keyword evidence="3" id="KW-1185">Reference proteome</keyword>
<protein>
    <submittedName>
        <fullName evidence="2">Uncharacterized protein</fullName>
    </submittedName>
</protein>
<feature type="region of interest" description="Disordered" evidence="1">
    <location>
        <begin position="72"/>
        <end position="105"/>
    </location>
</feature>
<accession>A0ABR0JUB7</accession>
<evidence type="ECO:0000313" key="2">
    <source>
        <dbReference type="EMBL" id="KAK5073284.1"/>
    </source>
</evidence>
<reference evidence="2 3" key="1">
    <citation type="submission" date="2023-08" db="EMBL/GenBank/DDBJ databases">
        <title>Black Yeasts Isolated from many extreme environments.</title>
        <authorList>
            <person name="Coleine C."/>
            <person name="Stajich J.E."/>
            <person name="Selbmann L."/>
        </authorList>
    </citation>
    <scope>NUCLEOTIDE SEQUENCE [LARGE SCALE GENOMIC DNA]</scope>
    <source>
        <strain evidence="2 3">CCFEE 5885</strain>
    </source>
</reference>
<evidence type="ECO:0000313" key="3">
    <source>
        <dbReference type="Proteomes" id="UP001345013"/>
    </source>
</evidence>
<organism evidence="2 3">
    <name type="scientific">Lithohypha guttulata</name>
    <dbReference type="NCBI Taxonomy" id="1690604"/>
    <lineage>
        <taxon>Eukaryota</taxon>
        <taxon>Fungi</taxon>
        <taxon>Dikarya</taxon>
        <taxon>Ascomycota</taxon>
        <taxon>Pezizomycotina</taxon>
        <taxon>Eurotiomycetes</taxon>
        <taxon>Chaetothyriomycetidae</taxon>
        <taxon>Chaetothyriales</taxon>
        <taxon>Trichomeriaceae</taxon>
        <taxon>Lithohypha</taxon>
    </lineage>
</organism>
<evidence type="ECO:0000256" key="1">
    <source>
        <dbReference type="SAM" id="MobiDB-lite"/>
    </source>
</evidence>
<gene>
    <name evidence="2" type="ORF">LTR24_010392</name>
</gene>
<sequence length="267" mass="29319">MQAMETRLVERMAQTEAKIVAITEQNESYATRLTEPETQMTIMMDLLRKTASEQAKATQSWANVAARAITAPTATPSPPASFPSVTSSSLNPHSSISHNSDGSQPMIIVDLSNTPERSNDIPQLKTIATEALKKHEATRGVRCTGVQKRGGGEHRIKCIFESEEHARLARAHPAWLQESRFGGARILGEEWYPVKVDRVDKGSICVGDTRPVTESATQRIAEENSKASNKEYGSVLVFLANRPEADGLLRSGCMDFGGEMAYVRPYE</sequence>
<feature type="compositionally biased region" description="Low complexity" evidence="1">
    <location>
        <begin position="82"/>
        <end position="100"/>
    </location>
</feature>
<proteinExistence type="predicted"/>
<name>A0ABR0JUB7_9EURO</name>
<comment type="caution">
    <text evidence="2">The sequence shown here is derived from an EMBL/GenBank/DDBJ whole genome shotgun (WGS) entry which is preliminary data.</text>
</comment>
<dbReference type="EMBL" id="JAVRRG010000320">
    <property type="protein sequence ID" value="KAK5073284.1"/>
    <property type="molecule type" value="Genomic_DNA"/>
</dbReference>